<feature type="transmembrane region" description="Helical" evidence="9">
    <location>
        <begin position="63"/>
        <end position="85"/>
    </location>
</feature>
<organism evidence="10 11">
    <name type="scientific">Carnegiea gigantea</name>
    <dbReference type="NCBI Taxonomy" id="171969"/>
    <lineage>
        <taxon>Eukaryota</taxon>
        <taxon>Viridiplantae</taxon>
        <taxon>Streptophyta</taxon>
        <taxon>Embryophyta</taxon>
        <taxon>Tracheophyta</taxon>
        <taxon>Spermatophyta</taxon>
        <taxon>Magnoliopsida</taxon>
        <taxon>eudicotyledons</taxon>
        <taxon>Gunneridae</taxon>
        <taxon>Pentapetalae</taxon>
        <taxon>Caryophyllales</taxon>
        <taxon>Cactineae</taxon>
        <taxon>Cactaceae</taxon>
        <taxon>Cactoideae</taxon>
        <taxon>Echinocereeae</taxon>
        <taxon>Carnegiea</taxon>
    </lineage>
</organism>
<feature type="transmembrane region" description="Helical" evidence="9">
    <location>
        <begin position="238"/>
        <end position="259"/>
    </location>
</feature>
<accession>A0A9Q1QLB5</accession>
<evidence type="ECO:0000256" key="9">
    <source>
        <dbReference type="SAM" id="Phobius"/>
    </source>
</evidence>
<feature type="region of interest" description="Disordered" evidence="8">
    <location>
        <begin position="642"/>
        <end position="663"/>
    </location>
</feature>
<evidence type="ECO:0000256" key="5">
    <source>
        <dbReference type="ARBA" id="ARBA00022989"/>
    </source>
</evidence>
<dbReference type="EMBL" id="JAKOGI010000102">
    <property type="protein sequence ID" value="KAJ8444255.1"/>
    <property type="molecule type" value="Genomic_DNA"/>
</dbReference>
<evidence type="ECO:0000256" key="3">
    <source>
        <dbReference type="ARBA" id="ARBA00022692"/>
    </source>
</evidence>
<evidence type="ECO:0008006" key="12">
    <source>
        <dbReference type="Google" id="ProtNLM"/>
    </source>
</evidence>
<protein>
    <recommendedName>
        <fullName evidence="12">MLO-like protein</fullName>
    </recommendedName>
</protein>
<feature type="transmembrane region" description="Helical" evidence="9">
    <location>
        <begin position="498"/>
        <end position="516"/>
    </location>
</feature>
<gene>
    <name evidence="10" type="ORF">Cgig2_024581</name>
</gene>
<comment type="subcellular location">
    <subcellularLocation>
        <location evidence="1">Membrane</location>
        <topology evidence="1">Multi-pass membrane protein</topology>
    </subcellularLocation>
</comment>
<dbReference type="PANTHER" id="PTHR31942">
    <property type="entry name" value="MLO-LIKE PROTEIN 1"/>
    <property type="match status" value="1"/>
</dbReference>
<dbReference type="GO" id="GO:0006952">
    <property type="term" value="P:defense response"/>
    <property type="evidence" value="ECO:0007669"/>
    <property type="project" value="UniProtKB-KW"/>
</dbReference>
<keyword evidence="3 9" id="KW-0812">Transmembrane</keyword>
<comment type="caution">
    <text evidence="10">The sequence shown here is derived from an EMBL/GenBank/DDBJ whole genome shotgun (WGS) entry which is preliminary data.</text>
</comment>
<dbReference type="GO" id="GO:0016020">
    <property type="term" value="C:membrane"/>
    <property type="evidence" value="ECO:0007669"/>
    <property type="project" value="UniProtKB-SubCell"/>
</dbReference>
<evidence type="ECO:0000313" key="11">
    <source>
        <dbReference type="Proteomes" id="UP001153076"/>
    </source>
</evidence>
<dbReference type="AlphaFoldDB" id="A0A9Q1QLB5"/>
<comment type="similarity">
    <text evidence="2">Belongs to the MLO family.</text>
</comment>
<dbReference type="Pfam" id="PF03094">
    <property type="entry name" value="Mlo"/>
    <property type="match status" value="3"/>
</dbReference>
<evidence type="ECO:0000256" key="6">
    <source>
        <dbReference type="ARBA" id="ARBA00023136"/>
    </source>
</evidence>
<keyword evidence="5 9" id="KW-1133">Transmembrane helix</keyword>
<reference evidence="10" key="1">
    <citation type="submission" date="2022-04" db="EMBL/GenBank/DDBJ databases">
        <title>Carnegiea gigantea Genome sequencing and assembly v2.</title>
        <authorList>
            <person name="Copetti D."/>
            <person name="Sanderson M.J."/>
            <person name="Burquez A."/>
            <person name="Wojciechowski M.F."/>
        </authorList>
    </citation>
    <scope>NUCLEOTIDE SEQUENCE</scope>
    <source>
        <strain evidence="10">SGP5-SGP5p</strain>
        <tissue evidence="10">Aerial part</tissue>
    </source>
</reference>
<feature type="transmembrane region" description="Helical" evidence="9">
    <location>
        <begin position="473"/>
        <end position="492"/>
    </location>
</feature>
<name>A0A9Q1QLB5_9CARY</name>
<evidence type="ECO:0000256" key="2">
    <source>
        <dbReference type="ARBA" id="ARBA00006574"/>
    </source>
</evidence>
<feature type="transmembrane region" description="Helical" evidence="9">
    <location>
        <begin position="557"/>
        <end position="580"/>
    </location>
</feature>
<feature type="transmembrane region" description="Helical" evidence="9">
    <location>
        <begin position="22"/>
        <end position="42"/>
    </location>
</feature>
<evidence type="ECO:0000313" key="10">
    <source>
        <dbReference type="EMBL" id="KAJ8444255.1"/>
    </source>
</evidence>
<evidence type="ECO:0000256" key="8">
    <source>
        <dbReference type="SAM" id="MobiDB-lite"/>
    </source>
</evidence>
<sequence>MAGEEGGGHGGGGSSLEFTPTWVAALVCTVIVTLSLVIEKLLQLLSKGMVPLVSYHALHDLHILIFVLAIVHVVVCALTVLLGAAKVSMPTSHCFLSSVSIMKKSLSLNVFLQHMLISLKRIISSYFLRLVNGDDGRSLSWRRSTTLRMVLPTIEDEIIHVKNDDFIKNRFMGIDANKRIWLRSFIKHLRGPVTESDYAAMRMGFVLTHCRDKPNFNFHEYMINSFEADFMEIVTISWYVWVIVIISLLLNVAGWRTYYWIAFLPLMSRYGYHACSMERAVFTIPRLIIVSLQNKIGCLLNKHRLVIDIFVNLTLVCVQGEVPFISVDVLHRIHYLIFILAVVHVVTCTLIGVLGEVKINLWRKWEESIRSKNHLDGVYETLINCFVSPATTYGDGNADRVINLQSLTFFRDRFQGVDAHKRNYVISFFKHLCGMVTKADYEAMRLGFILSHFNGDERFHFHKYMVYAYEADFTKVVSISWFLWLLAIISLSLNVAGWHIYTWISIVPFVLLLVVGTKLQQVITDLAIYVAQRNTVIVGQVGIQPSDDYFWFKKPKILLKTIHIILFLNSFGIAVFIWTWSQFGFHSCIMGDAVYVYPRIVITILVQTICSYSTLPLYAIVTQMGTSYNKEAMERYGSVSTQAAAHRDSEGANAPAAAERTAS</sequence>
<proteinExistence type="inferred from homology"/>
<evidence type="ECO:0000256" key="7">
    <source>
        <dbReference type="ARBA" id="ARBA00023265"/>
    </source>
</evidence>
<keyword evidence="7" id="KW-0568">Pathogenesis-related protein</keyword>
<feature type="transmembrane region" description="Helical" evidence="9">
    <location>
        <begin position="333"/>
        <end position="354"/>
    </location>
</feature>
<evidence type="ECO:0000256" key="4">
    <source>
        <dbReference type="ARBA" id="ARBA00022821"/>
    </source>
</evidence>
<keyword evidence="4" id="KW-0611">Plant defense</keyword>
<dbReference type="InterPro" id="IPR004326">
    <property type="entry name" value="Mlo"/>
</dbReference>
<dbReference type="OrthoDB" id="1388414at2759"/>
<dbReference type="Proteomes" id="UP001153076">
    <property type="component" value="Unassembled WGS sequence"/>
</dbReference>
<keyword evidence="6 9" id="KW-0472">Membrane</keyword>
<feature type="transmembrane region" description="Helical" evidence="9">
    <location>
        <begin position="600"/>
        <end position="621"/>
    </location>
</feature>
<keyword evidence="11" id="KW-1185">Reference proteome</keyword>
<evidence type="ECO:0000256" key="1">
    <source>
        <dbReference type="ARBA" id="ARBA00004141"/>
    </source>
</evidence>
<dbReference type="PANTHER" id="PTHR31942:SF74">
    <property type="entry name" value="MLO-LIKE PROTEIN 15"/>
    <property type="match status" value="1"/>
</dbReference>